<keyword evidence="2" id="KW-1133">Transmembrane helix</keyword>
<dbReference type="GO" id="GO:0004527">
    <property type="term" value="F:exonuclease activity"/>
    <property type="evidence" value="ECO:0007669"/>
    <property type="project" value="UniProtKB-KW"/>
</dbReference>
<dbReference type="SUPFAM" id="SSF56219">
    <property type="entry name" value="DNase I-like"/>
    <property type="match status" value="1"/>
</dbReference>
<reference evidence="4 5" key="1">
    <citation type="submission" date="2016-10" db="EMBL/GenBank/DDBJ databases">
        <authorList>
            <person name="de Groot N.N."/>
        </authorList>
    </citation>
    <scope>NUCLEOTIDE SEQUENCE [LARGE SCALE GENOMIC DNA]</scope>
    <source>
        <strain evidence="4 5">CGMCC 4.5739</strain>
    </source>
</reference>
<keyword evidence="4" id="KW-0540">Nuclease</keyword>
<evidence type="ECO:0000313" key="5">
    <source>
        <dbReference type="Proteomes" id="UP000199207"/>
    </source>
</evidence>
<sequence length="376" mass="41191">MTATDSTAATGTDASGERPAASARRRWGSTVLMTCAIGWLAFTVVHLLLTGRVWWWVLPDLLPPPVYLLIPLLTLIAVGAAHALRRPPHATANRTGVVCAAGALLLGVPESGINFHALTGGDRQSVADPVTVASWNALFWHQDEDPDHFYEYLTSMEADVYLLQEYMVQGEDGPVAVDDTERLRAEFPGYTLVSRGELLTVSRLPVVGQRVLEASPMEPLTPWADYWDVRVLRTDILVKEQTVSFYNVHIADPFDLGQSPLTAGFYTAVHELSAYREAQWKVLREDLADNPNPVVVSGALNTLPNMGELRHLDPLRDASSASTSLYPVSFAVRGAWLWLLDTTYVSDAVRISSFELLGSQGLSTHKAHVMTMGLDG</sequence>
<dbReference type="Proteomes" id="UP000199207">
    <property type="component" value="Unassembled WGS sequence"/>
</dbReference>
<evidence type="ECO:0000313" key="4">
    <source>
        <dbReference type="EMBL" id="SFD31887.1"/>
    </source>
</evidence>
<dbReference type="GO" id="GO:0004519">
    <property type="term" value="F:endonuclease activity"/>
    <property type="evidence" value="ECO:0007669"/>
    <property type="project" value="UniProtKB-KW"/>
</dbReference>
<dbReference type="InterPro" id="IPR036691">
    <property type="entry name" value="Endo/exonu/phosph_ase_sf"/>
</dbReference>
<organism evidence="4 5">
    <name type="scientific">Streptomyces aidingensis</name>
    <dbReference type="NCBI Taxonomy" id="910347"/>
    <lineage>
        <taxon>Bacteria</taxon>
        <taxon>Bacillati</taxon>
        <taxon>Actinomycetota</taxon>
        <taxon>Actinomycetes</taxon>
        <taxon>Kitasatosporales</taxon>
        <taxon>Streptomycetaceae</taxon>
        <taxon>Streptomyces</taxon>
    </lineage>
</organism>
<evidence type="ECO:0000256" key="2">
    <source>
        <dbReference type="SAM" id="Phobius"/>
    </source>
</evidence>
<dbReference type="OrthoDB" id="3541033at2"/>
<protein>
    <submittedName>
        <fullName evidence="4">Uncharacterized conserved protein YafD, endonuclease/exonuclease/phosphatase (EEP) superfamily</fullName>
    </submittedName>
</protein>
<feature type="transmembrane region" description="Helical" evidence="2">
    <location>
        <begin position="66"/>
        <end position="84"/>
    </location>
</feature>
<gene>
    <name evidence="4" type="ORF">SAMN05421773_11321</name>
</gene>
<proteinExistence type="predicted"/>
<evidence type="ECO:0000259" key="3">
    <source>
        <dbReference type="Pfam" id="PF03372"/>
    </source>
</evidence>
<keyword evidence="4" id="KW-0269">Exonuclease</keyword>
<dbReference type="Pfam" id="PF03372">
    <property type="entry name" value="Exo_endo_phos"/>
    <property type="match status" value="1"/>
</dbReference>
<keyword evidence="2" id="KW-0812">Transmembrane</keyword>
<evidence type="ECO:0000256" key="1">
    <source>
        <dbReference type="SAM" id="MobiDB-lite"/>
    </source>
</evidence>
<dbReference type="EMBL" id="FOLM01000013">
    <property type="protein sequence ID" value="SFD31887.1"/>
    <property type="molecule type" value="Genomic_DNA"/>
</dbReference>
<dbReference type="RefSeq" id="WP_139238396.1">
    <property type="nucleotide sequence ID" value="NZ_FOLM01000013.1"/>
</dbReference>
<dbReference type="InterPro" id="IPR005135">
    <property type="entry name" value="Endo/exonuclease/phosphatase"/>
</dbReference>
<accession>A0A1I1RCK8</accession>
<dbReference type="STRING" id="910347.SAMN05421773_11321"/>
<keyword evidence="4" id="KW-0378">Hydrolase</keyword>
<feature type="region of interest" description="Disordered" evidence="1">
    <location>
        <begin position="1"/>
        <end position="21"/>
    </location>
</feature>
<feature type="transmembrane region" description="Helical" evidence="2">
    <location>
        <begin position="31"/>
        <end position="54"/>
    </location>
</feature>
<keyword evidence="2" id="KW-0472">Membrane</keyword>
<keyword evidence="5" id="KW-1185">Reference proteome</keyword>
<dbReference type="AlphaFoldDB" id="A0A1I1RCK8"/>
<keyword evidence="4" id="KW-0255">Endonuclease</keyword>
<feature type="compositionally biased region" description="Low complexity" evidence="1">
    <location>
        <begin position="1"/>
        <end position="14"/>
    </location>
</feature>
<name>A0A1I1RCK8_9ACTN</name>
<feature type="domain" description="Endonuclease/exonuclease/phosphatase" evidence="3">
    <location>
        <begin position="133"/>
        <end position="361"/>
    </location>
</feature>
<dbReference type="Gene3D" id="3.60.10.10">
    <property type="entry name" value="Endonuclease/exonuclease/phosphatase"/>
    <property type="match status" value="1"/>
</dbReference>